<evidence type="ECO:0000256" key="1">
    <source>
        <dbReference type="SAM" id="Phobius"/>
    </source>
</evidence>
<feature type="transmembrane region" description="Helical" evidence="1">
    <location>
        <begin position="82"/>
        <end position="102"/>
    </location>
</feature>
<reference evidence="2 3" key="1">
    <citation type="submission" date="2018-11" db="EMBL/GenBank/DDBJ databases">
        <title>Sequencing the genomes of 1000 actinobacteria strains.</title>
        <authorList>
            <person name="Klenk H.-P."/>
        </authorList>
    </citation>
    <scope>NUCLEOTIDE SEQUENCE [LARGE SCALE GENOMIC DNA]</scope>
    <source>
        <strain evidence="2 3">DSM 11294</strain>
    </source>
</reference>
<evidence type="ECO:0000313" key="3">
    <source>
        <dbReference type="Proteomes" id="UP000280668"/>
    </source>
</evidence>
<keyword evidence="1" id="KW-0812">Transmembrane</keyword>
<feature type="transmembrane region" description="Helical" evidence="1">
    <location>
        <begin position="147"/>
        <end position="165"/>
    </location>
</feature>
<protein>
    <submittedName>
        <fullName evidence="2">Uncharacterized protein</fullName>
    </submittedName>
</protein>
<comment type="caution">
    <text evidence="2">The sequence shown here is derived from an EMBL/GenBank/DDBJ whole genome shotgun (WGS) entry which is preliminary data.</text>
</comment>
<evidence type="ECO:0000313" key="2">
    <source>
        <dbReference type="EMBL" id="ROR72967.1"/>
    </source>
</evidence>
<keyword evidence="1" id="KW-0472">Membrane</keyword>
<sequence length="402" mass="42569">MIGIFLRNRANLALAAAGTVVATYYAHSNSLWMGEVNSALQMAATASVLMNPLMTATLAVASKRMFDGSLRFIEKDPGRARMARLSAYVGFVAPFLGGYLALTLLLLASSTLHGSLQGLEPALFFMGAGSIAMWAAIAVIAGSRLPLVVAVPSLMVASFLLPVYAGSEPDTVVSVFTPLSSVGFPSLFEIQSHVIMAQAVWFISLAALGVQFFLRPPGAPGTSSRLAWGVWGIVACGAVVSGVLLLNSEGARFTERAIGVEDAECQVVGAIEVCLYPENADVMDDVASVIAEITADAPAGAFPPLVTEPGMDDGATVVLPSRPALHPTTVAQNLIQPLSSWGVCDEWLADYGDDYHLRREWLWDRSGYATAVGSAPALAEISDLPEDEQWQWWLEPIAHCGA</sequence>
<dbReference type="EMBL" id="RKHK01000001">
    <property type="protein sequence ID" value="ROR72967.1"/>
    <property type="molecule type" value="Genomic_DNA"/>
</dbReference>
<name>A0A3N2BCH6_9MICO</name>
<keyword evidence="3" id="KW-1185">Reference proteome</keyword>
<feature type="transmembrane region" description="Helical" evidence="1">
    <location>
        <begin position="195"/>
        <end position="214"/>
    </location>
</feature>
<feature type="transmembrane region" description="Helical" evidence="1">
    <location>
        <begin position="226"/>
        <end position="246"/>
    </location>
</feature>
<gene>
    <name evidence="2" type="ORF">EDD31_1332</name>
</gene>
<feature type="transmembrane region" description="Helical" evidence="1">
    <location>
        <begin position="122"/>
        <end position="140"/>
    </location>
</feature>
<proteinExistence type="predicted"/>
<dbReference type="RefSeq" id="WP_123303458.1">
    <property type="nucleotide sequence ID" value="NZ_RKHK01000001.1"/>
</dbReference>
<keyword evidence="1" id="KW-1133">Transmembrane helix</keyword>
<feature type="transmembrane region" description="Helical" evidence="1">
    <location>
        <begin position="38"/>
        <end position="61"/>
    </location>
</feature>
<dbReference type="AlphaFoldDB" id="A0A3N2BCH6"/>
<dbReference type="Proteomes" id="UP000280668">
    <property type="component" value="Unassembled WGS sequence"/>
</dbReference>
<accession>A0A3N2BCH6</accession>
<organism evidence="2 3">
    <name type="scientific">Bogoriella caseilytica</name>
    <dbReference type="NCBI Taxonomy" id="56055"/>
    <lineage>
        <taxon>Bacteria</taxon>
        <taxon>Bacillati</taxon>
        <taxon>Actinomycetota</taxon>
        <taxon>Actinomycetes</taxon>
        <taxon>Micrococcales</taxon>
        <taxon>Bogoriellaceae</taxon>
        <taxon>Bogoriella</taxon>
    </lineage>
</organism>